<dbReference type="KEGG" id="rpne:NCTC8284_03963"/>
<evidence type="ECO:0000259" key="1">
    <source>
        <dbReference type="Pfam" id="PF05193"/>
    </source>
</evidence>
<dbReference type="Gene3D" id="3.30.830.10">
    <property type="entry name" value="Metalloenzyme, LuxS/M16 peptidase-like"/>
    <property type="match status" value="1"/>
</dbReference>
<dbReference type="EMBL" id="LR134405">
    <property type="protein sequence ID" value="VEH68723.1"/>
    <property type="molecule type" value="Genomic_DNA"/>
</dbReference>
<name>A0A448MU84_9PAST</name>
<evidence type="ECO:0000313" key="3">
    <source>
        <dbReference type="Proteomes" id="UP000278733"/>
    </source>
</evidence>
<dbReference type="AlphaFoldDB" id="A0A448MU84"/>
<proteinExistence type="predicted"/>
<protein>
    <submittedName>
        <fullName evidence="2">PqqL</fullName>
    </submittedName>
</protein>
<evidence type="ECO:0000313" key="2">
    <source>
        <dbReference type="EMBL" id="VEH68723.1"/>
    </source>
</evidence>
<gene>
    <name evidence="2" type="primary">pqqL_3</name>
    <name evidence="2" type="ORF">NCTC8284_03963</name>
</gene>
<sequence>MNGLSEPRADVEIYLTAENQWQAEQKYALDILGDIVQEKLRLVLREKVSGIYSVNSWFSQEPNLPQIEGKIEFSCAPERADELIKLTYQVLDDIIKNGIDETLLRKKQAEQLQQIKRQFDSLVSVASLIEESYWQQGNPQSIYLYQRLEQIADKAKIEEIAKKVLVKPARFEAVLRQ</sequence>
<reference evidence="2 3" key="1">
    <citation type="submission" date="2018-12" db="EMBL/GenBank/DDBJ databases">
        <authorList>
            <consortium name="Pathogen Informatics"/>
        </authorList>
    </citation>
    <scope>NUCLEOTIDE SEQUENCE [LARGE SCALE GENOMIC DNA]</scope>
    <source>
        <strain evidence="2 3">NCTC8284</strain>
    </source>
</reference>
<dbReference type="Pfam" id="PF05193">
    <property type="entry name" value="Peptidase_M16_C"/>
    <property type="match status" value="1"/>
</dbReference>
<dbReference type="SUPFAM" id="SSF63411">
    <property type="entry name" value="LuxS/MPP-like metallohydrolase"/>
    <property type="match status" value="1"/>
</dbReference>
<dbReference type="GO" id="GO:0046872">
    <property type="term" value="F:metal ion binding"/>
    <property type="evidence" value="ECO:0007669"/>
    <property type="project" value="InterPro"/>
</dbReference>
<accession>A0A448MU84</accession>
<organism evidence="2 3">
    <name type="scientific">Rodentibacter pneumotropicus</name>
    <dbReference type="NCBI Taxonomy" id="758"/>
    <lineage>
        <taxon>Bacteria</taxon>
        <taxon>Pseudomonadati</taxon>
        <taxon>Pseudomonadota</taxon>
        <taxon>Gammaproteobacteria</taxon>
        <taxon>Pasteurellales</taxon>
        <taxon>Pasteurellaceae</taxon>
        <taxon>Rodentibacter</taxon>
    </lineage>
</organism>
<dbReference type="InterPro" id="IPR011249">
    <property type="entry name" value="Metalloenz_LuxS/M16"/>
</dbReference>
<dbReference type="Proteomes" id="UP000278733">
    <property type="component" value="Chromosome"/>
</dbReference>
<dbReference type="InterPro" id="IPR007863">
    <property type="entry name" value="Peptidase_M16_C"/>
</dbReference>
<feature type="domain" description="Peptidase M16 C-terminal" evidence="1">
    <location>
        <begin position="5"/>
        <end position="108"/>
    </location>
</feature>